<keyword evidence="1" id="KW-0677">Repeat</keyword>
<feature type="compositionally biased region" description="Polar residues" evidence="2">
    <location>
        <begin position="509"/>
        <end position="526"/>
    </location>
</feature>
<proteinExistence type="predicted"/>
<dbReference type="GO" id="GO:0051015">
    <property type="term" value="F:actin filament binding"/>
    <property type="evidence" value="ECO:0007669"/>
    <property type="project" value="InterPro"/>
</dbReference>
<feature type="compositionally biased region" description="Polar residues" evidence="2">
    <location>
        <begin position="426"/>
        <end position="436"/>
    </location>
</feature>
<protein>
    <submittedName>
        <fullName evidence="4">Filamin-a</fullName>
    </submittedName>
</protein>
<feature type="non-terminal residue" evidence="4">
    <location>
        <position position="1"/>
    </location>
</feature>
<sequence>LENCQSAMKLARQNFNIPLVLRPENLASEDLDELSAITYLSYFTRIGGPGYDATLQRVVPRTLPAAVGNFTTDWQDGQALVNLVRSAGGTVELQDNRDRVSTLQAALDAGRQQLGIEPILSAKEIAAQHTHHLGMMTYSAQYFRYKNVMPYEGYTVSEPRSVITNNVSYNGMNGGPKDNVTVIRTNYNNQHNYQHPNNNNNSISSNIDSNYLIRNGHLSVSNTNLHNEITKPLRYRNLPSSIDSRKRNTSKHWFWNRNMTIDKHPSLHDQKGASFTRRSNLSGLSNLTGLREHGFSRSMSLPRSSYDSSSWSYEERHSVKPTSSSTFSSSSIKRDDGSIRNSLRDDFSFTSPLYSNLAASSEITPAYGSLYRHGKSSGTYGNLPRNEELMSPRSYISLPRDSQTSPSTSTFSPSSARTSSIYDSMLSPTNGVSPNPKNRFREDRVMSNYYRCATTKASKGANSPNSISSSSTVTNQGIDPKFRIKSSDPKHRISPPQSPSGYVRLQHLSDMNGNPLSHSPYSPGSDLSSLRAEETLTTTLANLKPEESTVATVHSPPAYPVDAVNATSFYPGDVDYVHTYNKYNEMRHVSFIDYKVTTVYDNDDAASTHASTIASTASTAPPVFHLLRKSDVHAARVEAPTTDQLKVDIYSVGVIMDSKVVNGL</sequence>
<gene>
    <name evidence="4" type="ORF">PoB_003268800</name>
</gene>
<evidence type="ECO:0000256" key="2">
    <source>
        <dbReference type="SAM" id="MobiDB-lite"/>
    </source>
</evidence>
<dbReference type="Pfam" id="PF00307">
    <property type="entry name" value="CH"/>
    <property type="match status" value="1"/>
</dbReference>
<evidence type="ECO:0000313" key="4">
    <source>
        <dbReference type="EMBL" id="GFO06183.1"/>
    </source>
</evidence>
<dbReference type="PANTHER" id="PTHR38537:SF16">
    <property type="entry name" value="CALPONIN-HOMOLOGY (CH) DOMAIN-CONTAINING PROTEIN"/>
    <property type="match status" value="1"/>
</dbReference>
<dbReference type="Proteomes" id="UP000735302">
    <property type="component" value="Unassembled WGS sequence"/>
</dbReference>
<comment type="caution">
    <text evidence="4">The sequence shown here is derived from an EMBL/GenBank/DDBJ whole genome shotgun (WGS) entry which is preliminary data.</text>
</comment>
<feature type="compositionally biased region" description="Basic and acidic residues" evidence="2">
    <location>
        <begin position="480"/>
        <end position="491"/>
    </location>
</feature>
<dbReference type="PANTHER" id="PTHR38537">
    <property type="entry name" value="JITTERBUG, ISOFORM N"/>
    <property type="match status" value="1"/>
</dbReference>
<evidence type="ECO:0000256" key="1">
    <source>
        <dbReference type="ARBA" id="ARBA00022737"/>
    </source>
</evidence>
<dbReference type="InterPro" id="IPR044801">
    <property type="entry name" value="Filamin"/>
</dbReference>
<dbReference type="SUPFAM" id="SSF47576">
    <property type="entry name" value="Calponin-homology domain, CH-domain"/>
    <property type="match status" value="2"/>
</dbReference>
<dbReference type="AlphaFoldDB" id="A0AAV4AHA4"/>
<feature type="domain" description="Calponin-homology (CH)" evidence="3">
    <location>
        <begin position="66"/>
        <end position="146"/>
    </location>
</feature>
<dbReference type="InterPro" id="IPR036872">
    <property type="entry name" value="CH_dom_sf"/>
</dbReference>
<organism evidence="4 5">
    <name type="scientific">Plakobranchus ocellatus</name>
    <dbReference type="NCBI Taxonomy" id="259542"/>
    <lineage>
        <taxon>Eukaryota</taxon>
        <taxon>Metazoa</taxon>
        <taxon>Spiralia</taxon>
        <taxon>Lophotrochozoa</taxon>
        <taxon>Mollusca</taxon>
        <taxon>Gastropoda</taxon>
        <taxon>Heterobranchia</taxon>
        <taxon>Euthyneura</taxon>
        <taxon>Panpulmonata</taxon>
        <taxon>Sacoglossa</taxon>
        <taxon>Placobranchoidea</taxon>
        <taxon>Plakobranchidae</taxon>
        <taxon>Plakobranchus</taxon>
    </lineage>
</organism>
<dbReference type="InterPro" id="IPR001715">
    <property type="entry name" value="CH_dom"/>
</dbReference>
<dbReference type="Gene3D" id="1.10.418.10">
    <property type="entry name" value="Calponin-like domain"/>
    <property type="match status" value="2"/>
</dbReference>
<evidence type="ECO:0000259" key="3">
    <source>
        <dbReference type="Pfam" id="PF00307"/>
    </source>
</evidence>
<evidence type="ECO:0000313" key="5">
    <source>
        <dbReference type="Proteomes" id="UP000735302"/>
    </source>
</evidence>
<reference evidence="4 5" key="1">
    <citation type="journal article" date="2021" name="Elife">
        <title>Chloroplast acquisition without the gene transfer in kleptoplastic sea slugs, Plakobranchus ocellatus.</title>
        <authorList>
            <person name="Maeda T."/>
            <person name="Takahashi S."/>
            <person name="Yoshida T."/>
            <person name="Shimamura S."/>
            <person name="Takaki Y."/>
            <person name="Nagai Y."/>
            <person name="Toyoda A."/>
            <person name="Suzuki Y."/>
            <person name="Arimoto A."/>
            <person name="Ishii H."/>
            <person name="Satoh N."/>
            <person name="Nishiyama T."/>
            <person name="Hasebe M."/>
            <person name="Maruyama T."/>
            <person name="Minagawa J."/>
            <person name="Obokata J."/>
            <person name="Shigenobu S."/>
        </authorList>
    </citation>
    <scope>NUCLEOTIDE SEQUENCE [LARGE SCALE GENOMIC DNA]</scope>
</reference>
<feature type="region of interest" description="Disordered" evidence="2">
    <location>
        <begin position="397"/>
        <end position="443"/>
    </location>
</feature>
<dbReference type="GO" id="GO:0030036">
    <property type="term" value="P:actin cytoskeleton organization"/>
    <property type="evidence" value="ECO:0007669"/>
    <property type="project" value="InterPro"/>
</dbReference>
<name>A0AAV4AHA4_9GAST</name>
<keyword evidence="5" id="KW-1185">Reference proteome</keyword>
<feature type="region of interest" description="Disordered" evidence="2">
    <location>
        <begin position="456"/>
        <end position="528"/>
    </location>
</feature>
<dbReference type="EMBL" id="BLXT01003763">
    <property type="protein sequence ID" value="GFO06183.1"/>
    <property type="molecule type" value="Genomic_DNA"/>
</dbReference>
<accession>A0AAV4AHA4</accession>
<feature type="compositionally biased region" description="Low complexity" evidence="2">
    <location>
        <begin position="402"/>
        <end position="420"/>
    </location>
</feature>
<feature type="compositionally biased region" description="Low complexity" evidence="2">
    <location>
        <begin position="462"/>
        <end position="471"/>
    </location>
</feature>